<feature type="non-terminal residue" evidence="1">
    <location>
        <position position="175"/>
    </location>
</feature>
<reference evidence="1" key="1">
    <citation type="submission" date="2022-06" db="EMBL/GenBank/DDBJ databases">
        <title>Phylogenomic reconstructions and comparative analyses of Kickxellomycotina fungi.</title>
        <authorList>
            <person name="Reynolds N.K."/>
            <person name="Stajich J.E."/>
            <person name="Barry K."/>
            <person name="Grigoriev I.V."/>
            <person name="Crous P."/>
            <person name="Smith M.E."/>
        </authorList>
    </citation>
    <scope>NUCLEOTIDE SEQUENCE</scope>
    <source>
        <strain evidence="1">RSA 2271</strain>
    </source>
</reference>
<sequence length="175" mass="19524">MNTLAATSQSPTPNDCSSEQTDKPTTYSFAQVVASGGPALQGKAKPRATTRERILEIRRRLPALLLPMAWVSLPHGTPDRVMLVRGYLWKVFKDEYIKENGQVSEEKEESFSPFILGMLKRPNGIGIQLDSHEHLVKVLNTPLVWEETPLNWHADGGISHALIIKDVPLHIKGPR</sequence>
<dbReference type="Proteomes" id="UP001145114">
    <property type="component" value="Unassembled WGS sequence"/>
</dbReference>
<dbReference type="EMBL" id="JAMZIH010003675">
    <property type="protein sequence ID" value="KAJ1676674.1"/>
    <property type="molecule type" value="Genomic_DNA"/>
</dbReference>
<gene>
    <name evidence="1" type="ORF">EV182_007707</name>
</gene>
<evidence type="ECO:0000313" key="1">
    <source>
        <dbReference type="EMBL" id="KAJ1676674.1"/>
    </source>
</evidence>
<proteinExistence type="predicted"/>
<name>A0ACC1HRV6_9FUNG</name>
<protein>
    <submittedName>
        <fullName evidence="1">Uncharacterized protein</fullName>
    </submittedName>
</protein>
<organism evidence="1 2">
    <name type="scientific">Spiromyces aspiralis</name>
    <dbReference type="NCBI Taxonomy" id="68401"/>
    <lineage>
        <taxon>Eukaryota</taxon>
        <taxon>Fungi</taxon>
        <taxon>Fungi incertae sedis</taxon>
        <taxon>Zoopagomycota</taxon>
        <taxon>Kickxellomycotina</taxon>
        <taxon>Kickxellomycetes</taxon>
        <taxon>Kickxellales</taxon>
        <taxon>Kickxellaceae</taxon>
        <taxon>Spiromyces</taxon>
    </lineage>
</organism>
<evidence type="ECO:0000313" key="2">
    <source>
        <dbReference type="Proteomes" id="UP001145114"/>
    </source>
</evidence>
<accession>A0ACC1HRV6</accession>
<comment type="caution">
    <text evidence="1">The sequence shown here is derived from an EMBL/GenBank/DDBJ whole genome shotgun (WGS) entry which is preliminary data.</text>
</comment>
<keyword evidence="2" id="KW-1185">Reference proteome</keyword>